<feature type="transmembrane region" description="Helical" evidence="1">
    <location>
        <begin position="147"/>
        <end position="169"/>
    </location>
</feature>
<keyword evidence="1" id="KW-0812">Transmembrane</keyword>
<sequence>MSICDEVNYIRIIGAKASKSENMDIRLLAASIYSVADMLNSVCEYLDAREVKPLVNELAAAVDSGNVPNVSSALSAIKAKAQSYGRLLQFRLASLATRILASLSLATFSFLLILVAVTPLEFEVAPIILGLSISAGALYARPAADALLIVASAILMVTGAGSSLIVALITMAASVGNLLITIMASSGGLTIKAFK</sequence>
<proteinExistence type="predicted"/>
<name>D9PZV1_ACIS3</name>
<reference evidence="2 3" key="1">
    <citation type="journal article" date="2010" name="Appl. Environ. Microbiol.">
        <title>The genome sequence of the crenarchaeon Acidilobus saccharovorans supports a new order, Acidilobales, and suggests an important ecological role in terrestrial acidic hot springs.</title>
        <authorList>
            <person name="Mardanov A.V."/>
            <person name="Svetlitchnyi V.A."/>
            <person name="Beletsky A.V."/>
            <person name="Prokofeva M.I."/>
            <person name="Bonch-Osmolovskaya E.A."/>
            <person name="Ravin N.V."/>
            <person name="Skryabin K.G."/>
        </authorList>
    </citation>
    <scope>NUCLEOTIDE SEQUENCE [LARGE SCALE GENOMIC DNA]</scope>
    <source>
        <strain evidence="3">DSM 16705 / JCM 18335 / VKM B-2471 / 345-15</strain>
    </source>
</reference>
<feature type="transmembrane region" description="Helical" evidence="1">
    <location>
        <begin position="124"/>
        <end position="140"/>
    </location>
</feature>
<feature type="transmembrane region" description="Helical" evidence="1">
    <location>
        <begin position="175"/>
        <end position="194"/>
    </location>
</feature>
<dbReference type="InParanoid" id="D9PZV1"/>
<organism evidence="2 3">
    <name type="scientific">Acidilobus saccharovorans (strain DSM 16705 / JCM 18335 / VKM B-2471 / 345-15)</name>
    <dbReference type="NCBI Taxonomy" id="666510"/>
    <lineage>
        <taxon>Archaea</taxon>
        <taxon>Thermoproteota</taxon>
        <taxon>Thermoprotei</taxon>
        <taxon>Acidilobales</taxon>
        <taxon>Acidilobaceae</taxon>
        <taxon>Acidilobus</taxon>
    </lineage>
</organism>
<feature type="transmembrane region" description="Helical" evidence="1">
    <location>
        <begin position="95"/>
        <end position="118"/>
    </location>
</feature>
<keyword evidence="1" id="KW-1133">Transmembrane helix</keyword>
<accession>D9PZV1</accession>
<protein>
    <submittedName>
        <fullName evidence="2">Uncharacterized protein</fullName>
    </submittedName>
</protein>
<evidence type="ECO:0000256" key="1">
    <source>
        <dbReference type="SAM" id="Phobius"/>
    </source>
</evidence>
<dbReference type="AlphaFoldDB" id="D9PZV1"/>
<keyword evidence="3" id="KW-1185">Reference proteome</keyword>
<dbReference type="EMBL" id="CP001742">
    <property type="protein sequence ID" value="ADL18589.1"/>
    <property type="molecule type" value="Genomic_DNA"/>
</dbReference>
<dbReference type="Proteomes" id="UP000000346">
    <property type="component" value="Chromosome"/>
</dbReference>
<dbReference type="STRING" id="666510.ASAC_0182"/>
<evidence type="ECO:0000313" key="2">
    <source>
        <dbReference type="EMBL" id="ADL18589.1"/>
    </source>
</evidence>
<gene>
    <name evidence="2" type="ordered locus">ASAC_0182</name>
</gene>
<dbReference type="HOGENOM" id="CLU_1393512_0_0_2"/>
<evidence type="ECO:0000313" key="3">
    <source>
        <dbReference type="Proteomes" id="UP000000346"/>
    </source>
</evidence>
<dbReference type="KEGG" id="asc:ASAC_0182"/>
<keyword evidence="1" id="KW-0472">Membrane</keyword>